<dbReference type="Proteomes" id="UP000683360">
    <property type="component" value="Unassembled WGS sequence"/>
</dbReference>
<dbReference type="PANTHER" id="PTHR46880:SF5">
    <property type="entry name" value="DUF4371 DOMAIN-CONTAINING PROTEIN"/>
    <property type="match status" value="1"/>
</dbReference>
<dbReference type="EMBL" id="CAJPWZ010001840">
    <property type="protein sequence ID" value="CAG2225206.1"/>
    <property type="molecule type" value="Genomic_DNA"/>
</dbReference>
<keyword evidence="3" id="KW-1185">Reference proteome</keyword>
<evidence type="ECO:0000256" key="1">
    <source>
        <dbReference type="SAM" id="MobiDB-lite"/>
    </source>
</evidence>
<name>A0A8S3T2V0_MYTED</name>
<feature type="compositionally biased region" description="Polar residues" evidence="1">
    <location>
        <begin position="1"/>
        <end position="10"/>
    </location>
</feature>
<feature type="region of interest" description="Disordered" evidence="1">
    <location>
        <begin position="1"/>
        <end position="61"/>
    </location>
</feature>
<reference evidence="2" key="1">
    <citation type="submission" date="2021-03" db="EMBL/GenBank/DDBJ databases">
        <authorList>
            <person name="Bekaert M."/>
        </authorList>
    </citation>
    <scope>NUCLEOTIDE SEQUENCE</scope>
</reference>
<evidence type="ECO:0000313" key="3">
    <source>
        <dbReference type="Proteomes" id="UP000683360"/>
    </source>
</evidence>
<dbReference type="PANTHER" id="PTHR46880">
    <property type="entry name" value="RAS-ASSOCIATING DOMAIN-CONTAINING PROTEIN"/>
    <property type="match status" value="1"/>
</dbReference>
<sequence>MSFNPTSTSLRDNKIRQMWLDIQEQRKPEPPPKPVPPPRTRLRQSAEQPSPEPSDYESSDEELDVLVRLDYDIPQYHMDPILQDMDTPVQNDTELDGDAHSTATVSGEMDRALAKVNQSEVDRYEKLFNTAYAVVKNNRPFSDYSLMCDIQIKNGLQLGNDHLGRDACVNFLKAMSRVLSDKTKEHMKLVRFISIMSDVSTDSSVTEQESVLIRYVHPETHEPVTTLASIENLESATADGVYAAIKSGVSKCGINLGNNEVEGQPKIVCVNMDGAAVNMGAKNGVTKQINDQDVVYLRKIEDELKRICKFYYFSPKRRVEFKNLAKIFDEDLLMHTEIKVVRWASLKSRALKAVCQDLHITASHMEEILNKSKRADEVGQAKVILGDLTQVKFVKNIHLMLDVLGAISATSKLFQVKDLIIFEVKAAMDTLFSRIHAMRQEPGENLSVFYEKYDVETKMFDGRLALKGNLIPFKDDKDVSTLLEKIGNYVLKTFSDFDIPPLSHFKVLDFWAWPHRLTELSLFGNSDIKSLCQLFSGVISDEESKNAQEEWQTLKVQVSFQKDNHPLIVYCDLLKGSKMTPLEILKFSLK</sequence>
<protein>
    <submittedName>
        <fullName evidence="2">Uncharacterized protein</fullName>
    </submittedName>
</protein>
<evidence type="ECO:0000313" key="2">
    <source>
        <dbReference type="EMBL" id="CAG2225206.1"/>
    </source>
</evidence>
<dbReference type="OrthoDB" id="10068441at2759"/>
<organism evidence="2 3">
    <name type="scientific">Mytilus edulis</name>
    <name type="common">Blue mussel</name>
    <dbReference type="NCBI Taxonomy" id="6550"/>
    <lineage>
        <taxon>Eukaryota</taxon>
        <taxon>Metazoa</taxon>
        <taxon>Spiralia</taxon>
        <taxon>Lophotrochozoa</taxon>
        <taxon>Mollusca</taxon>
        <taxon>Bivalvia</taxon>
        <taxon>Autobranchia</taxon>
        <taxon>Pteriomorphia</taxon>
        <taxon>Mytilida</taxon>
        <taxon>Mytiloidea</taxon>
        <taxon>Mytilidae</taxon>
        <taxon>Mytilinae</taxon>
        <taxon>Mytilus</taxon>
    </lineage>
</organism>
<accession>A0A8S3T2V0</accession>
<comment type="caution">
    <text evidence="2">The sequence shown here is derived from an EMBL/GenBank/DDBJ whole genome shotgun (WGS) entry which is preliminary data.</text>
</comment>
<proteinExistence type="predicted"/>
<gene>
    <name evidence="2" type="ORF">MEDL_38323</name>
</gene>
<dbReference type="AlphaFoldDB" id="A0A8S3T2V0"/>